<feature type="active site" evidence="1">
    <location>
        <position position="104"/>
    </location>
</feature>
<dbReference type="GO" id="GO:0004222">
    <property type="term" value="F:metalloendopeptidase activity"/>
    <property type="evidence" value="ECO:0007669"/>
    <property type="project" value="InterPro"/>
</dbReference>
<dbReference type="OrthoDB" id="5951731at2759"/>
<organism evidence="5">
    <name type="scientific">Hydatigena taeniaeformis</name>
    <name type="common">Feline tapeworm</name>
    <name type="synonym">Taenia taeniaeformis</name>
    <dbReference type="NCBI Taxonomy" id="6205"/>
    <lineage>
        <taxon>Eukaryota</taxon>
        <taxon>Metazoa</taxon>
        <taxon>Spiralia</taxon>
        <taxon>Lophotrochozoa</taxon>
        <taxon>Platyhelminthes</taxon>
        <taxon>Cestoda</taxon>
        <taxon>Eucestoda</taxon>
        <taxon>Cyclophyllidea</taxon>
        <taxon>Taeniidae</taxon>
        <taxon>Hydatigera</taxon>
    </lineage>
</organism>
<evidence type="ECO:0000313" key="4">
    <source>
        <dbReference type="Proteomes" id="UP000274429"/>
    </source>
</evidence>
<reference evidence="3 4" key="2">
    <citation type="submission" date="2018-11" db="EMBL/GenBank/DDBJ databases">
        <authorList>
            <consortium name="Pathogen Informatics"/>
        </authorList>
    </citation>
    <scope>NUCLEOTIDE SEQUENCE [LARGE SCALE GENOMIC DNA]</scope>
</reference>
<dbReference type="WBParaSite" id="TTAC_0000308201-mRNA-1">
    <property type="protein sequence ID" value="TTAC_0000308201-mRNA-1"/>
    <property type="gene ID" value="TTAC_0000308201"/>
</dbReference>
<dbReference type="PROSITE" id="PS50215">
    <property type="entry name" value="ADAM_MEPRO"/>
    <property type="match status" value="1"/>
</dbReference>
<dbReference type="AlphaFoldDB" id="A0A0R3WQP2"/>
<sequence length="130" mass="14747">MVVTELFAQFNVQLVIVGLEIWEKNRVNLEAEEHFLKTLASFKRAEVNVRHDCLFALLGDTDQTSNTRGRANREAMCKYSSCVSFVRDSQYMEVNETARTAAHELGHNFGLRHDTENCECQGCIMATGVE</sequence>
<dbReference type="PANTHER" id="PTHR11905">
    <property type="entry name" value="ADAM A DISINTEGRIN AND METALLOPROTEASE DOMAIN"/>
    <property type="match status" value="1"/>
</dbReference>
<evidence type="ECO:0000313" key="5">
    <source>
        <dbReference type="WBParaSite" id="TTAC_0000308201-mRNA-1"/>
    </source>
</evidence>
<dbReference type="Proteomes" id="UP000274429">
    <property type="component" value="Unassembled WGS sequence"/>
</dbReference>
<comment type="caution">
    <text evidence="1">Lacks conserved residue(s) required for the propagation of feature annotation.</text>
</comment>
<evidence type="ECO:0000259" key="2">
    <source>
        <dbReference type="PROSITE" id="PS50215"/>
    </source>
</evidence>
<accession>A0A0R3WQP2</accession>
<dbReference type="Gene3D" id="3.40.390.10">
    <property type="entry name" value="Collagenase (Catalytic Domain)"/>
    <property type="match status" value="1"/>
</dbReference>
<keyword evidence="4" id="KW-1185">Reference proteome</keyword>
<dbReference type="PANTHER" id="PTHR11905:SF159">
    <property type="entry name" value="ADAM METALLOPROTEASE"/>
    <property type="match status" value="1"/>
</dbReference>
<dbReference type="STRING" id="6205.A0A0R3WQP2"/>
<dbReference type="Pfam" id="PF01421">
    <property type="entry name" value="Reprolysin"/>
    <property type="match status" value="1"/>
</dbReference>
<feature type="binding site" evidence="1">
    <location>
        <position position="103"/>
    </location>
    <ligand>
        <name>Zn(2+)</name>
        <dbReference type="ChEBI" id="CHEBI:29105"/>
        <note>catalytic</note>
    </ligand>
</feature>
<proteinExistence type="predicted"/>
<evidence type="ECO:0000256" key="1">
    <source>
        <dbReference type="PROSITE-ProRule" id="PRU00276"/>
    </source>
</evidence>
<keyword evidence="1" id="KW-0862">Zinc</keyword>
<feature type="binding site" evidence="1">
    <location>
        <position position="107"/>
    </location>
    <ligand>
        <name>Zn(2+)</name>
        <dbReference type="ChEBI" id="CHEBI:29105"/>
        <note>catalytic</note>
    </ligand>
</feature>
<feature type="binding site" evidence="1">
    <location>
        <position position="113"/>
    </location>
    <ligand>
        <name>Zn(2+)</name>
        <dbReference type="ChEBI" id="CHEBI:29105"/>
        <note>catalytic</note>
    </ligand>
</feature>
<evidence type="ECO:0000313" key="3">
    <source>
        <dbReference type="EMBL" id="VDM21883.1"/>
    </source>
</evidence>
<dbReference type="EMBL" id="UYWX01001879">
    <property type="protein sequence ID" value="VDM21883.1"/>
    <property type="molecule type" value="Genomic_DNA"/>
</dbReference>
<name>A0A0R3WQP2_HYDTA</name>
<dbReference type="InterPro" id="IPR001590">
    <property type="entry name" value="Peptidase_M12B"/>
</dbReference>
<feature type="domain" description="Peptidase M12B" evidence="2">
    <location>
        <begin position="1"/>
        <end position="130"/>
    </location>
</feature>
<dbReference type="GO" id="GO:0046872">
    <property type="term" value="F:metal ion binding"/>
    <property type="evidence" value="ECO:0007669"/>
    <property type="project" value="UniProtKB-KW"/>
</dbReference>
<gene>
    <name evidence="3" type="ORF">TTAC_LOCUS3067</name>
</gene>
<dbReference type="SUPFAM" id="SSF55486">
    <property type="entry name" value="Metalloproteases ('zincins'), catalytic domain"/>
    <property type="match status" value="1"/>
</dbReference>
<dbReference type="GO" id="GO:0006508">
    <property type="term" value="P:proteolysis"/>
    <property type="evidence" value="ECO:0007669"/>
    <property type="project" value="InterPro"/>
</dbReference>
<keyword evidence="1" id="KW-0479">Metal-binding</keyword>
<protein>
    <submittedName>
        <fullName evidence="5">Peptidase M12B domain-containing protein</fullName>
    </submittedName>
</protein>
<dbReference type="InterPro" id="IPR024079">
    <property type="entry name" value="MetalloPept_cat_dom_sf"/>
</dbReference>
<reference evidence="5" key="1">
    <citation type="submission" date="2017-02" db="UniProtKB">
        <authorList>
            <consortium name="WormBaseParasite"/>
        </authorList>
    </citation>
    <scope>IDENTIFICATION</scope>
</reference>